<dbReference type="Proteomes" id="UP001276659">
    <property type="component" value="Unassembled WGS sequence"/>
</dbReference>
<feature type="transmembrane region" description="Helical" evidence="2">
    <location>
        <begin position="12"/>
        <end position="34"/>
    </location>
</feature>
<comment type="caution">
    <text evidence="3">The sequence shown here is derived from an EMBL/GenBank/DDBJ whole genome shotgun (WGS) entry which is preliminary data.</text>
</comment>
<feature type="compositionally biased region" description="Polar residues" evidence="1">
    <location>
        <begin position="116"/>
        <end position="128"/>
    </location>
</feature>
<keyword evidence="2" id="KW-0812">Transmembrane</keyword>
<accession>A0AAD9ZH28</accession>
<evidence type="ECO:0000313" key="3">
    <source>
        <dbReference type="EMBL" id="KAK3176890.1"/>
    </source>
</evidence>
<dbReference type="AlphaFoldDB" id="A0AAD9ZH28"/>
<evidence type="ECO:0000256" key="2">
    <source>
        <dbReference type="SAM" id="Phobius"/>
    </source>
</evidence>
<gene>
    <name evidence="3" type="ORF">OEA41_008216</name>
</gene>
<sequence>MNVQQLGTGSTNIGYFFLAAALIGGFAALLSSTVKPLERRLQHKRGEIADDLYEDVEIIQKREILRQSKLGKRLWTRTAIVGLDQDARYEFERPGPKFRKAMKLSANNRWKKLTTSRRATGQQADPER</sequence>
<keyword evidence="2" id="KW-1133">Transmembrane helix</keyword>
<organism evidence="3 4">
    <name type="scientific">Lepraria neglecta</name>
    <dbReference type="NCBI Taxonomy" id="209136"/>
    <lineage>
        <taxon>Eukaryota</taxon>
        <taxon>Fungi</taxon>
        <taxon>Dikarya</taxon>
        <taxon>Ascomycota</taxon>
        <taxon>Pezizomycotina</taxon>
        <taxon>Lecanoromycetes</taxon>
        <taxon>OSLEUM clade</taxon>
        <taxon>Lecanoromycetidae</taxon>
        <taxon>Lecanorales</taxon>
        <taxon>Lecanorineae</taxon>
        <taxon>Stereocaulaceae</taxon>
        <taxon>Lepraria</taxon>
    </lineage>
</organism>
<evidence type="ECO:0000313" key="4">
    <source>
        <dbReference type="Proteomes" id="UP001276659"/>
    </source>
</evidence>
<name>A0AAD9ZH28_9LECA</name>
<keyword evidence="4" id="KW-1185">Reference proteome</keyword>
<feature type="region of interest" description="Disordered" evidence="1">
    <location>
        <begin position="109"/>
        <end position="128"/>
    </location>
</feature>
<evidence type="ECO:0000256" key="1">
    <source>
        <dbReference type="SAM" id="MobiDB-lite"/>
    </source>
</evidence>
<reference evidence="3" key="1">
    <citation type="submission" date="2022-11" db="EMBL/GenBank/DDBJ databases">
        <title>Chromosomal genome sequence assembly and mating type (MAT) locus characterization of the leprose asexual lichenized fungus Lepraria neglecta (Nyl.) Erichsen.</title>
        <authorList>
            <person name="Allen J.L."/>
            <person name="Pfeffer B."/>
        </authorList>
    </citation>
    <scope>NUCLEOTIDE SEQUENCE</scope>
    <source>
        <strain evidence="3">Allen 5258</strain>
    </source>
</reference>
<dbReference type="EMBL" id="JASNWA010000004">
    <property type="protein sequence ID" value="KAK3176890.1"/>
    <property type="molecule type" value="Genomic_DNA"/>
</dbReference>
<keyword evidence="2" id="KW-0472">Membrane</keyword>
<proteinExistence type="predicted"/>
<protein>
    <submittedName>
        <fullName evidence="3">Uncharacterized protein</fullName>
    </submittedName>
</protein>